<feature type="region of interest" description="Disordered" evidence="1">
    <location>
        <begin position="1"/>
        <end position="31"/>
    </location>
</feature>
<feature type="compositionally biased region" description="Polar residues" evidence="1">
    <location>
        <begin position="1"/>
        <end position="10"/>
    </location>
</feature>
<protein>
    <submittedName>
        <fullName evidence="2">Uncharacterized protein</fullName>
    </submittedName>
</protein>
<dbReference type="Proteomes" id="UP000045285">
    <property type="component" value="Unassembled WGS sequence"/>
</dbReference>
<keyword evidence="3" id="KW-1185">Reference proteome</keyword>
<dbReference type="AlphaFoldDB" id="A0A090E269"/>
<accession>A0A090E269</accession>
<name>A0A090E269_MESPL</name>
<proteinExistence type="predicted"/>
<sequence length="31" mass="3623">MSQAASLNKNDQYEYRLANNQKKGNQDSNEY</sequence>
<evidence type="ECO:0000256" key="1">
    <source>
        <dbReference type="SAM" id="MobiDB-lite"/>
    </source>
</evidence>
<reference evidence="3" key="1">
    <citation type="submission" date="2014-08" db="EMBL/GenBank/DDBJ databases">
        <authorList>
            <person name="Moulin L."/>
        </authorList>
    </citation>
    <scope>NUCLEOTIDE SEQUENCE [LARGE SCALE GENOMIC DNA]</scope>
</reference>
<evidence type="ECO:0000313" key="2">
    <source>
        <dbReference type="EMBL" id="CDX20873.1"/>
    </source>
</evidence>
<dbReference type="EMBL" id="CCMZ01000028">
    <property type="protein sequence ID" value="CDX20873.1"/>
    <property type="molecule type" value="Genomic_DNA"/>
</dbReference>
<evidence type="ECO:0000313" key="3">
    <source>
        <dbReference type="Proteomes" id="UP000045285"/>
    </source>
</evidence>
<feature type="compositionally biased region" description="Polar residues" evidence="1">
    <location>
        <begin position="18"/>
        <end position="31"/>
    </location>
</feature>
<gene>
    <name evidence="2" type="ORF">MPL3356_340065</name>
</gene>
<organism evidence="2 3">
    <name type="scientific">Mesorhizobium plurifarium</name>
    <dbReference type="NCBI Taxonomy" id="69974"/>
    <lineage>
        <taxon>Bacteria</taxon>
        <taxon>Pseudomonadati</taxon>
        <taxon>Pseudomonadota</taxon>
        <taxon>Alphaproteobacteria</taxon>
        <taxon>Hyphomicrobiales</taxon>
        <taxon>Phyllobacteriaceae</taxon>
        <taxon>Mesorhizobium</taxon>
    </lineage>
</organism>